<reference evidence="1" key="1">
    <citation type="journal article" date="2014" name="Int. J. Syst. Evol. Microbiol.">
        <title>Complete genome sequence of Corynebacterium casei LMG S-19264T (=DSM 44701T), isolated from a smear-ripened cheese.</title>
        <authorList>
            <consortium name="US DOE Joint Genome Institute (JGI-PGF)"/>
            <person name="Walter F."/>
            <person name="Albersmeier A."/>
            <person name="Kalinowski J."/>
            <person name="Ruckert C."/>
        </authorList>
    </citation>
    <scope>NUCLEOTIDE SEQUENCE</scope>
    <source>
        <strain evidence="1">JCM 18487</strain>
    </source>
</reference>
<reference evidence="1" key="2">
    <citation type="submission" date="2020-09" db="EMBL/GenBank/DDBJ databases">
        <authorList>
            <person name="Sun Q."/>
            <person name="Ohkuma M."/>
        </authorList>
    </citation>
    <scope>NUCLEOTIDE SEQUENCE</scope>
    <source>
        <strain evidence="1">JCM 18487</strain>
    </source>
</reference>
<evidence type="ECO:0000313" key="1">
    <source>
        <dbReference type="EMBL" id="GGJ14011.1"/>
    </source>
</evidence>
<name>A0A917KHH9_9BACL</name>
<protein>
    <recommendedName>
        <fullName evidence="3">Transposase/invertase (TIGR01784 family)</fullName>
    </recommendedName>
</protein>
<accession>A0A917KHH9</accession>
<evidence type="ECO:0000313" key="2">
    <source>
        <dbReference type="Proteomes" id="UP000637695"/>
    </source>
</evidence>
<proteinExistence type="predicted"/>
<evidence type="ECO:0008006" key="3">
    <source>
        <dbReference type="Google" id="ProtNLM"/>
    </source>
</evidence>
<comment type="caution">
    <text evidence="1">The sequence shown here is derived from an EMBL/GenBank/DDBJ whole genome shotgun (WGS) entry which is preliminary data.</text>
</comment>
<dbReference type="RefSeq" id="WP_229776898.1">
    <property type="nucleotide sequence ID" value="NZ_BMOY01000063.1"/>
</dbReference>
<keyword evidence="2" id="KW-1185">Reference proteome</keyword>
<sequence>MHQAKDIIQRKLAQGWSNGGLAVLGLPDLRLVEALSTDLPSVENRQVDMLWRTDSGLLLHLEFQTSFRQDDLHRFLEYDALLFRRYQHPIRTVVLYASAESVADRVFAGSICYRVENIYLSKLDGDEALDIVMQDLRMGVWTPEDRTRLALALCMKRTRKNREEAFRIVISIMERLPQDERDFVTAAILGLSGRVLSDDERKRLEKELIRMSKMAEEIFEMGEQKGLQQGRLEVARNLLKEGMAPDKVASLTNLPVEEVRKLLN</sequence>
<dbReference type="AlphaFoldDB" id="A0A917KHH9"/>
<organism evidence="1 2">
    <name type="scientific">Alicyclobacillus cellulosilyticus</name>
    <dbReference type="NCBI Taxonomy" id="1003997"/>
    <lineage>
        <taxon>Bacteria</taxon>
        <taxon>Bacillati</taxon>
        <taxon>Bacillota</taxon>
        <taxon>Bacilli</taxon>
        <taxon>Bacillales</taxon>
        <taxon>Alicyclobacillaceae</taxon>
        <taxon>Alicyclobacillus</taxon>
    </lineage>
</organism>
<dbReference type="EMBL" id="BMOY01000063">
    <property type="protein sequence ID" value="GGJ14011.1"/>
    <property type="molecule type" value="Genomic_DNA"/>
</dbReference>
<dbReference type="Proteomes" id="UP000637695">
    <property type="component" value="Unassembled WGS sequence"/>
</dbReference>
<gene>
    <name evidence="1" type="ORF">GCM10010885_24200</name>
</gene>